<evidence type="ECO:0000313" key="2">
    <source>
        <dbReference type="EMBL" id="PCE64826.1"/>
    </source>
</evidence>
<reference evidence="2 3" key="1">
    <citation type="submission" date="2017-04" db="EMBL/GenBank/DDBJ databases">
        <title>A new member of the family Flavobacteriaceae isolated from ascidians.</title>
        <authorList>
            <person name="Chen L."/>
        </authorList>
    </citation>
    <scope>NUCLEOTIDE SEQUENCE [LARGE SCALE GENOMIC DNA]</scope>
    <source>
        <strain evidence="2 3">HQA918</strain>
    </source>
</reference>
<dbReference type="SUPFAM" id="SSF51703">
    <property type="entry name" value="Cobalamin (vitamin B12)-dependent enzymes"/>
    <property type="match status" value="1"/>
</dbReference>
<dbReference type="PANTHER" id="PTHR48101">
    <property type="entry name" value="METHYLMALONYL-COA MUTASE, MITOCHONDRIAL-RELATED"/>
    <property type="match status" value="1"/>
</dbReference>
<proteinExistence type="predicted"/>
<sequence length="459" mass="51096">MSDLLSDFDAVSAKQWKQKIQVDLKGADYNDTLVYETLEGINIKPFYHSEDLAPLSLKGNGTPQNWAVTQQIDTLQGDDKANAQALDSLGRGAEAIRFTNVSGKTDFTNLLQDVDLSVHPVYFDFAAEASDLVEALAKLTDKAGIHLGLDPIGHLATTGNWRKDETSDIALLLNQLSQEEAKENRTYLKVDGSLYLNGGANSIQQLAYTLAHTAEYLHILEAQGAPFPKAIWVEMGVGGHYLFEIAKFRAFRTLWDTLCQGFDTEISLHLTATPGLRNKTLYDYNVNLLRTTTECMSAILGGADAVCNTNYDQLYAHDSEFASRIARNQLIVLKEESSLGQVNNVADGAYYLESIGAQFSQKALDLFKQLENQGGFLKLLKEGNIQRKIKESHLKAQKRFDAGEEVLIGSNIYPNPEDQMKGNLNIEPFSKPIPHQTKIVPIRPRRLATELEQKRLEDE</sequence>
<organism evidence="2 3">
    <name type="scientific">Sediminicola luteus</name>
    <dbReference type="NCBI Taxonomy" id="319238"/>
    <lineage>
        <taxon>Bacteria</taxon>
        <taxon>Pseudomonadati</taxon>
        <taxon>Bacteroidota</taxon>
        <taxon>Flavobacteriia</taxon>
        <taxon>Flavobacteriales</taxon>
        <taxon>Flavobacteriaceae</taxon>
        <taxon>Sediminicola</taxon>
    </lineage>
</organism>
<dbReference type="RefSeq" id="WP_097440105.1">
    <property type="nucleotide sequence ID" value="NZ_KZ300476.1"/>
</dbReference>
<name>A0A2A4GA12_9FLAO</name>
<comment type="caution">
    <text evidence="2">The sequence shown here is derived from an EMBL/GenBank/DDBJ whole genome shotgun (WGS) entry which is preliminary data.</text>
</comment>
<dbReference type="CDD" id="cd03677">
    <property type="entry name" value="MM_CoA_mutase_beta"/>
    <property type="match status" value="1"/>
</dbReference>
<dbReference type="Gene3D" id="3.20.20.240">
    <property type="entry name" value="Methylmalonyl-CoA mutase"/>
    <property type="match status" value="1"/>
</dbReference>
<dbReference type="GO" id="GO:0031419">
    <property type="term" value="F:cobalamin binding"/>
    <property type="evidence" value="ECO:0007669"/>
    <property type="project" value="InterPro"/>
</dbReference>
<dbReference type="EMBL" id="NBWU01000002">
    <property type="protein sequence ID" value="PCE64826.1"/>
    <property type="molecule type" value="Genomic_DNA"/>
</dbReference>
<dbReference type="GO" id="GO:0016866">
    <property type="term" value="F:intramolecular transferase activity"/>
    <property type="evidence" value="ECO:0007669"/>
    <property type="project" value="InterPro"/>
</dbReference>
<dbReference type="Proteomes" id="UP000219559">
    <property type="component" value="Unassembled WGS sequence"/>
</dbReference>
<dbReference type="Pfam" id="PF01642">
    <property type="entry name" value="MM_CoA_mutase"/>
    <property type="match status" value="1"/>
</dbReference>
<dbReference type="OrthoDB" id="9762378at2"/>
<protein>
    <recommendedName>
        <fullName evidence="1">Methylmalonyl-CoA mutase alpha/beta chain catalytic domain-containing protein</fullName>
    </recommendedName>
</protein>
<evidence type="ECO:0000259" key="1">
    <source>
        <dbReference type="Pfam" id="PF01642"/>
    </source>
</evidence>
<dbReference type="InterPro" id="IPR016176">
    <property type="entry name" value="Cbl-dep_enz_cat"/>
</dbReference>
<dbReference type="AlphaFoldDB" id="A0A2A4GA12"/>
<dbReference type="InterPro" id="IPR006099">
    <property type="entry name" value="MeMalonylCoA_mutase_a/b_cat"/>
</dbReference>
<evidence type="ECO:0000313" key="3">
    <source>
        <dbReference type="Proteomes" id="UP000219559"/>
    </source>
</evidence>
<gene>
    <name evidence="2" type="ORF">B7P33_06560</name>
</gene>
<feature type="domain" description="Methylmalonyl-CoA mutase alpha/beta chain catalytic" evidence="1">
    <location>
        <begin position="72"/>
        <end position="424"/>
    </location>
</feature>
<dbReference type="PANTHER" id="PTHR48101:SF1">
    <property type="entry name" value="METHYLMALONYL-COA MUTASE, LARGE SUBUNIT"/>
    <property type="match status" value="1"/>
</dbReference>
<keyword evidence="3" id="KW-1185">Reference proteome</keyword>
<accession>A0A2A4GA12</accession>